<evidence type="ECO:0000313" key="5">
    <source>
        <dbReference type="Proteomes" id="UP000054485"/>
    </source>
</evidence>
<dbReference type="PROSITE" id="PS50294">
    <property type="entry name" value="WD_REPEATS_REGION"/>
    <property type="match status" value="2"/>
</dbReference>
<accession>A0A0D0BFP0</accession>
<dbReference type="Pfam" id="PF00400">
    <property type="entry name" value="WD40"/>
    <property type="match status" value="3"/>
</dbReference>
<evidence type="ECO:0000256" key="3">
    <source>
        <dbReference type="PROSITE-ProRule" id="PRU00221"/>
    </source>
</evidence>
<feature type="repeat" description="WD" evidence="3">
    <location>
        <begin position="31"/>
        <end position="72"/>
    </location>
</feature>
<evidence type="ECO:0008006" key="6">
    <source>
        <dbReference type="Google" id="ProtNLM"/>
    </source>
</evidence>
<evidence type="ECO:0000256" key="2">
    <source>
        <dbReference type="ARBA" id="ARBA00022737"/>
    </source>
</evidence>
<feature type="repeat" description="WD" evidence="3">
    <location>
        <begin position="73"/>
        <end position="114"/>
    </location>
</feature>
<dbReference type="EMBL" id="KN835248">
    <property type="protein sequence ID" value="KIK42093.1"/>
    <property type="molecule type" value="Genomic_DNA"/>
</dbReference>
<evidence type="ECO:0000313" key="4">
    <source>
        <dbReference type="EMBL" id="KIK42093.1"/>
    </source>
</evidence>
<keyword evidence="5" id="KW-1185">Reference proteome</keyword>
<name>A0A0D0BFP0_9AGAM</name>
<dbReference type="Gene3D" id="2.130.10.10">
    <property type="entry name" value="YVTN repeat-like/Quinoprotein amine dehydrogenase"/>
    <property type="match status" value="2"/>
</dbReference>
<dbReference type="SMART" id="SM00320">
    <property type="entry name" value="WD40"/>
    <property type="match status" value="5"/>
</dbReference>
<dbReference type="AlphaFoldDB" id="A0A0D0BFP0"/>
<dbReference type="HOGENOM" id="CLU_000288_57_33_1"/>
<dbReference type="OrthoDB" id="308449at2759"/>
<dbReference type="PROSITE" id="PS00678">
    <property type="entry name" value="WD_REPEATS_1"/>
    <property type="match status" value="1"/>
</dbReference>
<dbReference type="SUPFAM" id="SSF50978">
    <property type="entry name" value="WD40 repeat-like"/>
    <property type="match status" value="1"/>
</dbReference>
<dbReference type="InterPro" id="IPR001680">
    <property type="entry name" value="WD40_rpt"/>
</dbReference>
<dbReference type="PANTHER" id="PTHR19848:SF8">
    <property type="entry name" value="F-BOX AND WD REPEAT DOMAIN CONTAINING 7"/>
    <property type="match status" value="1"/>
</dbReference>
<organism evidence="4 5">
    <name type="scientific">Suillus luteus UH-Slu-Lm8-n1</name>
    <dbReference type="NCBI Taxonomy" id="930992"/>
    <lineage>
        <taxon>Eukaryota</taxon>
        <taxon>Fungi</taxon>
        <taxon>Dikarya</taxon>
        <taxon>Basidiomycota</taxon>
        <taxon>Agaricomycotina</taxon>
        <taxon>Agaricomycetes</taxon>
        <taxon>Agaricomycetidae</taxon>
        <taxon>Boletales</taxon>
        <taxon>Suillineae</taxon>
        <taxon>Suillaceae</taxon>
        <taxon>Suillus</taxon>
    </lineage>
</organism>
<feature type="repeat" description="WD" evidence="3">
    <location>
        <begin position="116"/>
        <end position="151"/>
    </location>
</feature>
<evidence type="ECO:0000256" key="1">
    <source>
        <dbReference type="ARBA" id="ARBA00022574"/>
    </source>
</evidence>
<keyword evidence="2" id="KW-0677">Repeat</keyword>
<proteinExistence type="predicted"/>
<gene>
    <name evidence="4" type="ORF">CY34DRAFT_162432</name>
</gene>
<dbReference type="InterPro" id="IPR015943">
    <property type="entry name" value="WD40/YVTN_repeat-like_dom_sf"/>
</dbReference>
<dbReference type="PROSITE" id="PS50082">
    <property type="entry name" value="WD_REPEATS_2"/>
    <property type="match status" value="3"/>
</dbReference>
<keyword evidence="1 3" id="KW-0853">WD repeat</keyword>
<dbReference type="STRING" id="930992.A0A0D0BFP0"/>
<reference evidence="5" key="2">
    <citation type="submission" date="2015-01" db="EMBL/GenBank/DDBJ databases">
        <title>Evolutionary Origins and Diversification of the Mycorrhizal Mutualists.</title>
        <authorList>
            <consortium name="DOE Joint Genome Institute"/>
            <consortium name="Mycorrhizal Genomics Consortium"/>
            <person name="Kohler A."/>
            <person name="Kuo A."/>
            <person name="Nagy L.G."/>
            <person name="Floudas D."/>
            <person name="Copeland A."/>
            <person name="Barry K.W."/>
            <person name="Cichocki N."/>
            <person name="Veneault-Fourrey C."/>
            <person name="LaButti K."/>
            <person name="Lindquist E.A."/>
            <person name="Lipzen A."/>
            <person name="Lundell T."/>
            <person name="Morin E."/>
            <person name="Murat C."/>
            <person name="Riley R."/>
            <person name="Ohm R."/>
            <person name="Sun H."/>
            <person name="Tunlid A."/>
            <person name="Henrissat B."/>
            <person name="Grigoriev I.V."/>
            <person name="Hibbett D.S."/>
            <person name="Martin F."/>
        </authorList>
    </citation>
    <scope>NUCLEOTIDE SEQUENCE [LARGE SCALE GENOMIC DNA]</scope>
    <source>
        <strain evidence="5">UH-Slu-Lm8-n1</strain>
    </source>
</reference>
<dbReference type="InParanoid" id="A0A0D0BFP0"/>
<dbReference type="InterPro" id="IPR019775">
    <property type="entry name" value="WD40_repeat_CS"/>
</dbReference>
<sequence>MAEEAQPFILITTPVGAFEARECAVSANTVPNARECAVSAVAVFPDRRHMVTGLGDHTLCLWDLRTGVMLKKMKGHRNWVGAVAVSRDGRLIASGDANGELIAWDGNTGESLTQPIKIHSKQIVSLDFSPAGTVLASGSWDTTTELWSTRTWQEQGNAINCIDYVHCVRHSPLGEYLAIATSKDVQIWTTDKRECIAHFQSYHAAHDPAWNYSLAWTSDGTRLLSGSNPDPTIQEWDTSTWKQVNDSWKGRTAASAITGDHTGSFVASASTDHPRLGRLSDRRTIAIFKHSDDVYTDSFSTYYKHIPSAGRHRKFLDWPVQDSLFNSKACFHHRLL</sequence>
<protein>
    <recommendedName>
        <fullName evidence="6">Peroxin-7</fullName>
    </recommendedName>
</protein>
<reference evidence="4 5" key="1">
    <citation type="submission" date="2014-04" db="EMBL/GenBank/DDBJ databases">
        <authorList>
            <consortium name="DOE Joint Genome Institute"/>
            <person name="Kuo A."/>
            <person name="Ruytinx J."/>
            <person name="Rineau F."/>
            <person name="Colpaert J."/>
            <person name="Kohler A."/>
            <person name="Nagy L.G."/>
            <person name="Floudas D."/>
            <person name="Copeland A."/>
            <person name="Barry K.W."/>
            <person name="Cichocki N."/>
            <person name="Veneault-Fourrey C."/>
            <person name="LaButti K."/>
            <person name="Lindquist E.A."/>
            <person name="Lipzen A."/>
            <person name="Lundell T."/>
            <person name="Morin E."/>
            <person name="Murat C."/>
            <person name="Sun H."/>
            <person name="Tunlid A."/>
            <person name="Henrissat B."/>
            <person name="Grigoriev I.V."/>
            <person name="Hibbett D.S."/>
            <person name="Martin F."/>
            <person name="Nordberg H.P."/>
            <person name="Cantor M.N."/>
            <person name="Hua S.X."/>
        </authorList>
    </citation>
    <scope>NUCLEOTIDE SEQUENCE [LARGE SCALE GENOMIC DNA]</scope>
    <source>
        <strain evidence="4 5">UH-Slu-Lm8-n1</strain>
    </source>
</reference>
<dbReference type="Proteomes" id="UP000054485">
    <property type="component" value="Unassembled WGS sequence"/>
</dbReference>
<dbReference type="InterPro" id="IPR036322">
    <property type="entry name" value="WD40_repeat_dom_sf"/>
</dbReference>
<dbReference type="PANTHER" id="PTHR19848">
    <property type="entry name" value="WD40 REPEAT PROTEIN"/>
    <property type="match status" value="1"/>
</dbReference>